<protein>
    <submittedName>
        <fullName evidence="2">Histone H2B-like</fullName>
    </submittedName>
</protein>
<dbReference type="AlphaFoldDB" id="A0AAW1BV88"/>
<evidence type="ECO:0000313" key="2">
    <source>
        <dbReference type="EMBL" id="KAK9405940.1"/>
    </source>
</evidence>
<feature type="region of interest" description="Disordered" evidence="1">
    <location>
        <begin position="22"/>
        <end position="47"/>
    </location>
</feature>
<reference evidence="2 3" key="1">
    <citation type="journal article" date="2024" name="Proc. Natl. Acad. Sci. U.S.A.">
        <title>The genetic regulatory architecture and epigenomic basis for age-related changes in rattlesnake venom.</title>
        <authorList>
            <person name="Hogan M.P."/>
            <person name="Holding M.L."/>
            <person name="Nystrom G.S."/>
            <person name="Colston T.J."/>
            <person name="Bartlett D.A."/>
            <person name="Mason A.J."/>
            <person name="Ellsworth S.A."/>
            <person name="Rautsaw R.M."/>
            <person name="Lawrence K.C."/>
            <person name="Strickland J.L."/>
            <person name="He B."/>
            <person name="Fraser P."/>
            <person name="Margres M.J."/>
            <person name="Gilbert D.M."/>
            <person name="Gibbs H.L."/>
            <person name="Parkinson C.L."/>
            <person name="Rokyta D.R."/>
        </authorList>
    </citation>
    <scope>NUCLEOTIDE SEQUENCE [LARGE SCALE GENOMIC DNA]</scope>
    <source>
        <strain evidence="2">DRR0105</strain>
    </source>
</reference>
<dbReference type="Gene3D" id="1.10.20.10">
    <property type="entry name" value="Histone, subunit A"/>
    <property type="match status" value="1"/>
</dbReference>
<proteinExistence type="predicted"/>
<evidence type="ECO:0000256" key="1">
    <source>
        <dbReference type="SAM" id="MobiDB-lite"/>
    </source>
</evidence>
<organism evidence="2 3">
    <name type="scientific">Crotalus adamanteus</name>
    <name type="common">Eastern diamondback rattlesnake</name>
    <dbReference type="NCBI Taxonomy" id="8729"/>
    <lineage>
        <taxon>Eukaryota</taxon>
        <taxon>Metazoa</taxon>
        <taxon>Chordata</taxon>
        <taxon>Craniata</taxon>
        <taxon>Vertebrata</taxon>
        <taxon>Euteleostomi</taxon>
        <taxon>Lepidosauria</taxon>
        <taxon>Squamata</taxon>
        <taxon>Bifurcata</taxon>
        <taxon>Unidentata</taxon>
        <taxon>Episquamata</taxon>
        <taxon>Toxicofera</taxon>
        <taxon>Serpentes</taxon>
        <taxon>Colubroidea</taxon>
        <taxon>Viperidae</taxon>
        <taxon>Crotalinae</taxon>
        <taxon>Crotalus</taxon>
    </lineage>
</organism>
<dbReference type="SUPFAM" id="SSF47113">
    <property type="entry name" value="Histone-fold"/>
    <property type="match status" value="1"/>
</dbReference>
<dbReference type="InterPro" id="IPR009072">
    <property type="entry name" value="Histone-fold"/>
</dbReference>
<dbReference type="EMBL" id="JAOTOJ010000002">
    <property type="protein sequence ID" value="KAK9405940.1"/>
    <property type="molecule type" value="Genomic_DNA"/>
</dbReference>
<comment type="caution">
    <text evidence="2">The sequence shown here is derived from an EMBL/GenBank/DDBJ whole genome shotgun (WGS) entry which is preliminary data.</text>
</comment>
<gene>
    <name evidence="2" type="ORF">NXF25_004714</name>
</gene>
<dbReference type="Proteomes" id="UP001474421">
    <property type="component" value="Unassembled WGS sequence"/>
</dbReference>
<sequence length="141" mass="16065">MAAKQQVKRRAKTVKRIQLRGKYKHTWQSQRTRNQKKPHSHLEHGAKHAYTVSSKVVRFSSPKLFASKMVRQMLKAYIEAKTKGLVKTLLTDVYNHVTTEMQDLSQKTQPFSISCTDVQAALREAMTKELASHTAEPISSA</sequence>
<accession>A0AAW1BV88</accession>
<dbReference type="GO" id="GO:0046982">
    <property type="term" value="F:protein heterodimerization activity"/>
    <property type="evidence" value="ECO:0007669"/>
    <property type="project" value="InterPro"/>
</dbReference>
<evidence type="ECO:0000313" key="3">
    <source>
        <dbReference type="Proteomes" id="UP001474421"/>
    </source>
</evidence>
<name>A0AAW1BV88_CROAD</name>
<keyword evidence="3" id="KW-1185">Reference proteome</keyword>